<dbReference type="EMBL" id="CP036433">
    <property type="protein sequence ID" value="QDU97877.1"/>
    <property type="molecule type" value="Genomic_DNA"/>
</dbReference>
<accession>A0A518E193</accession>
<feature type="transmembrane region" description="Helical" evidence="2">
    <location>
        <begin position="104"/>
        <end position="124"/>
    </location>
</feature>
<name>A0A518E193_9BACT</name>
<organism evidence="3 4">
    <name type="scientific">Lignipirellula cremea</name>
    <dbReference type="NCBI Taxonomy" id="2528010"/>
    <lineage>
        <taxon>Bacteria</taxon>
        <taxon>Pseudomonadati</taxon>
        <taxon>Planctomycetota</taxon>
        <taxon>Planctomycetia</taxon>
        <taxon>Pirellulales</taxon>
        <taxon>Pirellulaceae</taxon>
        <taxon>Lignipirellula</taxon>
    </lineage>
</organism>
<evidence type="ECO:0000256" key="1">
    <source>
        <dbReference type="SAM" id="MobiDB-lite"/>
    </source>
</evidence>
<proteinExistence type="predicted"/>
<feature type="region of interest" description="Disordered" evidence="1">
    <location>
        <begin position="182"/>
        <end position="211"/>
    </location>
</feature>
<dbReference type="KEGG" id="lcre:Pla8534_57340"/>
<evidence type="ECO:0000313" key="4">
    <source>
        <dbReference type="Proteomes" id="UP000317648"/>
    </source>
</evidence>
<feature type="region of interest" description="Disordered" evidence="1">
    <location>
        <begin position="1"/>
        <end position="39"/>
    </location>
</feature>
<keyword evidence="2" id="KW-0472">Membrane</keyword>
<dbReference type="AlphaFoldDB" id="A0A518E193"/>
<dbReference type="RefSeq" id="WP_145056648.1">
    <property type="nucleotide sequence ID" value="NZ_CP036433.1"/>
</dbReference>
<protein>
    <submittedName>
        <fullName evidence="3">Uncharacterized protein</fullName>
    </submittedName>
</protein>
<evidence type="ECO:0000313" key="3">
    <source>
        <dbReference type="EMBL" id="QDU97877.1"/>
    </source>
</evidence>
<reference evidence="3 4" key="1">
    <citation type="submission" date="2019-02" db="EMBL/GenBank/DDBJ databases">
        <title>Deep-cultivation of Planctomycetes and their phenomic and genomic characterization uncovers novel biology.</title>
        <authorList>
            <person name="Wiegand S."/>
            <person name="Jogler M."/>
            <person name="Boedeker C."/>
            <person name="Pinto D."/>
            <person name="Vollmers J."/>
            <person name="Rivas-Marin E."/>
            <person name="Kohn T."/>
            <person name="Peeters S.H."/>
            <person name="Heuer A."/>
            <person name="Rast P."/>
            <person name="Oberbeckmann S."/>
            <person name="Bunk B."/>
            <person name="Jeske O."/>
            <person name="Meyerdierks A."/>
            <person name="Storesund J.E."/>
            <person name="Kallscheuer N."/>
            <person name="Luecker S."/>
            <person name="Lage O.M."/>
            <person name="Pohl T."/>
            <person name="Merkel B.J."/>
            <person name="Hornburger P."/>
            <person name="Mueller R.-W."/>
            <person name="Bruemmer F."/>
            <person name="Labrenz M."/>
            <person name="Spormann A.M."/>
            <person name="Op den Camp H."/>
            <person name="Overmann J."/>
            <person name="Amann R."/>
            <person name="Jetten M.S.M."/>
            <person name="Mascher T."/>
            <person name="Medema M.H."/>
            <person name="Devos D.P."/>
            <person name="Kaster A.-K."/>
            <person name="Ovreas L."/>
            <person name="Rohde M."/>
            <person name="Galperin M.Y."/>
            <person name="Jogler C."/>
        </authorList>
    </citation>
    <scope>NUCLEOTIDE SEQUENCE [LARGE SCALE GENOMIC DNA]</scope>
    <source>
        <strain evidence="3 4">Pla85_3_4</strain>
    </source>
</reference>
<keyword evidence="2" id="KW-1133">Transmembrane helix</keyword>
<dbReference type="Proteomes" id="UP000317648">
    <property type="component" value="Chromosome"/>
</dbReference>
<evidence type="ECO:0000256" key="2">
    <source>
        <dbReference type="SAM" id="Phobius"/>
    </source>
</evidence>
<keyword evidence="2" id="KW-0812">Transmembrane</keyword>
<keyword evidence="4" id="KW-1185">Reference proteome</keyword>
<feature type="region of interest" description="Disordered" evidence="1">
    <location>
        <begin position="68"/>
        <end position="100"/>
    </location>
</feature>
<sequence length="211" mass="22783">MNANNGFSSDRRARQGPNSELQELEQITAPLEGPEPTLSPAAAELRAAWTSLGRQLDQAASDFDPDLFLSRLQNPSSRPVPVSGQAKPLAKRSPHGGKRDKGKFVWPTLLVSGALIAALLLTAVNLGQFGSLPWSENLETPAQIVEHAAPPAGSEETPGRATWDDDLDLRFEQVGLSIQEAQEEIAPRWSPGSRLDTDLQQLENDLDAGSF</sequence>
<gene>
    <name evidence="3" type="ORF">Pla8534_57340</name>
</gene>